<reference evidence="1 2" key="1">
    <citation type="submission" date="2019-03" db="EMBL/GenBank/DDBJ databases">
        <title>Single cell metagenomics reveals metabolic interactions within the superorganism composed of flagellate Streblomastix strix and complex community of Bacteroidetes bacteria on its surface.</title>
        <authorList>
            <person name="Treitli S.C."/>
            <person name="Kolisko M."/>
            <person name="Husnik F."/>
            <person name="Keeling P."/>
            <person name="Hampl V."/>
        </authorList>
    </citation>
    <scope>NUCLEOTIDE SEQUENCE [LARGE SCALE GENOMIC DNA]</scope>
    <source>
        <strain evidence="1">ST1C</strain>
    </source>
</reference>
<proteinExistence type="predicted"/>
<evidence type="ECO:0000313" key="1">
    <source>
        <dbReference type="EMBL" id="KAA6355377.1"/>
    </source>
</evidence>
<evidence type="ECO:0000313" key="2">
    <source>
        <dbReference type="Proteomes" id="UP000324800"/>
    </source>
</evidence>
<gene>
    <name evidence="1" type="ORF">EZS28_049096</name>
</gene>
<sequence>MLRNGAMDCFLDPNP</sequence>
<dbReference type="Proteomes" id="UP000324800">
    <property type="component" value="Unassembled WGS sequence"/>
</dbReference>
<protein>
    <submittedName>
        <fullName evidence="1">Uncharacterized protein</fullName>
    </submittedName>
</protein>
<accession>A0A5J4TAV9</accession>
<organism evidence="1 2">
    <name type="scientific">Streblomastix strix</name>
    <dbReference type="NCBI Taxonomy" id="222440"/>
    <lineage>
        <taxon>Eukaryota</taxon>
        <taxon>Metamonada</taxon>
        <taxon>Preaxostyla</taxon>
        <taxon>Oxymonadida</taxon>
        <taxon>Streblomastigidae</taxon>
        <taxon>Streblomastix</taxon>
    </lineage>
</organism>
<name>A0A5J4TAV9_9EUKA</name>
<feature type="non-terminal residue" evidence="1">
    <location>
        <position position="15"/>
    </location>
</feature>
<comment type="caution">
    <text evidence="1">The sequence shown here is derived from an EMBL/GenBank/DDBJ whole genome shotgun (WGS) entry which is preliminary data.</text>
</comment>
<dbReference type="EMBL" id="SNRW01034712">
    <property type="protein sequence ID" value="KAA6355377.1"/>
    <property type="molecule type" value="Genomic_DNA"/>
</dbReference>